<evidence type="ECO:0000256" key="9">
    <source>
        <dbReference type="ARBA" id="ARBA00023014"/>
    </source>
</evidence>
<dbReference type="Proteomes" id="UP000265719">
    <property type="component" value="Chromosome"/>
</dbReference>
<keyword evidence="7" id="KW-0560">Oxidoreductase</keyword>
<dbReference type="CDD" id="cd02803">
    <property type="entry name" value="OYE_like_FMN_family"/>
    <property type="match status" value="1"/>
</dbReference>
<comment type="similarity">
    <text evidence="3">In the N-terminal section; belongs to the NADH:flavin oxidoreductase/NADH oxidase family.</text>
</comment>
<dbReference type="InterPro" id="IPR001155">
    <property type="entry name" value="OxRdtase_FMN_N"/>
</dbReference>
<dbReference type="RefSeq" id="WP_068691708.1">
    <property type="nucleotide sequence ID" value="NZ_CP063196.1"/>
</dbReference>
<dbReference type="PANTHER" id="PTHR42917:SF2">
    <property type="entry name" value="2,4-DIENOYL-COA REDUCTASE [(2E)-ENOYL-COA-PRODUCING]"/>
    <property type="match status" value="1"/>
</dbReference>
<comment type="cofactor">
    <cofactor evidence="1">
        <name>FMN</name>
        <dbReference type="ChEBI" id="CHEBI:58210"/>
    </cofactor>
</comment>
<dbReference type="InterPro" id="IPR051793">
    <property type="entry name" value="NADH:flavin_oxidoreductase"/>
</dbReference>
<proteinExistence type="inferred from homology"/>
<dbReference type="OrthoDB" id="3169239at2"/>
<dbReference type="Gene3D" id="3.50.50.60">
    <property type="entry name" value="FAD/NAD(P)-binding domain"/>
    <property type="match status" value="1"/>
</dbReference>
<dbReference type="SUPFAM" id="SSF51905">
    <property type="entry name" value="FAD/NAD(P)-binding domain"/>
    <property type="match status" value="1"/>
</dbReference>
<dbReference type="SUPFAM" id="SSF51395">
    <property type="entry name" value="FMN-linked oxidoreductases"/>
    <property type="match status" value="1"/>
</dbReference>
<evidence type="ECO:0000256" key="6">
    <source>
        <dbReference type="ARBA" id="ARBA00022723"/>
    </source>
</evidence>
<dbReference type="GO" id="GO:0016491">
    <property type="term" value="F:oxidoreductase activity"/>
    <property type="evidence" value="ECO:0007669"/>
    <property type="project" value="UniProtKB-KW"/>
</dbReference>
<dbReference type="KEGG" id="thao:NI17_008960"/>
<dbReference type="Pfam" id="PF00724">
    <property type="entry name" value="Oxidored_FMN"/>
    <property type="match status" value="1"/>
</dbReference>
<keyword evidence="4" id="KW-0285">Flavoprotein</keyword>
<evidence type="ECO:0000313" key="10">
    <source>
        <dbReference type="EMBL" id="UOE21247.1"/>
    </source>
</evidence>
<keyword evidence="6" id="KW-0479">Metal-binding</keyword>
<evidence type="ECO:0000256" key="3">
    <source>
        <dbReference type="ARBA" id="ARBA00011048"/>
    </source>
</evidence>
<evidence type="ECO:0000256" key="4">
    <source>
        <dbReference type="ARBA" id="ARBA00022630"/>
    </source>
</evidence>
<keyword evidence="9" id="KW-0411">Iron-sulfur</keyword>
<dbReference type="Gene3D" id="3.20.20.70">
    <property type="entry name" value="Aldolase class I"/>
    <property type="match status" value="1"/>
</dbReference>
<dbReference type="PANTHER" id="PTHR42917">
    <property type="entry name" value="2,4-DIENOYL-COA REDUCTASE"/>
    <property type="match status" value="1"/>
</dbReference>
<dbReference type="AlphaFoldDB" id="A0A399FXJ6"/>
<name>A0A399FXJ6_9ACTN</name>
<protein>
    <submittedName>
        <fullName evidence="10">NAD(P)-binding protein</fullName>
    </submittedName>
</protein>
<dbReference type="EMBL" id="CP063196">
    <property type="protein sequence ID" value="UOE21247.1"/>
    <property type="molecule type" value="Genomic_DNA"/>
</dbReference>
<evidence type="ECO:0000313" key="11">
    <source>
        <dbReference type="Proteomes" id="UP000265719"/>
    </source>
</evidence>
<evidence type="ECO:0000256" key="7">
    <source>
        <dbReference type="ARBA" id="ARBA00023002"/>
    </source>
</evidence>
<dbReference type="GO" id="GO:0046872">
    <property type="term" value="F:metal ion binding"/>
    <property type="evidence" value="ECO:0007669"/>
    <property type="project" value="UniProtKB-KW"/>
</dbReference>
<sequence>MSDGIADGPLFQPIRVGGMDLRNRIMLPPHGRLTGDLFGSERQARAQIAYWRQRAESGAAWICGLNGFVANPVIPGFEPTGLGATVRGVFRLPQFRERAARYAEAVQAAGAYASAQLIMQGGMPHSPSGLMANHTNNQVPHVLDAAEIAWFVEEYAFCAAEAKAAGLDGVELHANHEDLLQLFLSPATNRRDDSYGGDRERRTRLLLDVLRAIRRKVGADFTVGVRLNMDELFEGGYDLAEGLAIATALQASGTVDYLHCVVGNNWGAPSYIQTHHYGVARWSDLAHRFTRALDIPVVHTGRIATAAAAARVVEEGHADVVGMARAVFADGDLVAKARGGRAADIRPCVGTNDCLHRVVVEGMRFGCSVNPRTGREAEPPPSRTERPRRVLVAGAGPAGLELSALLAERGHRVSVWEREERVGGQMRVAARAAENASYADFLAFQERRLASLGVEVALGREATAEAVADAGFDVVAVATGARSRRPDIPGVDLPFVVDGREVLLGWAEVGGRVLVVAMEDHMQPLTIAGHLADLGRDVTVLYPTPAVAPLVGRYSIGAPLAKLSAAGARIEVTERVTRVEPGRVVSRNVYSGVAREHTGYDSVVLACGGEAESALYTELEGRVAERHVLGDAYAPRRISFATRQAYELALRI</sequence>
<keyword evidence="5" id="KW-0288">FMN</keyword>
<accession>A0A399FXJ6</accession>
<reference evidence="10" key="1">
    <citation type="submission" date="2020-10" db="EMBL/GenBank/DDBJ databases">
        <title>De novo genome project of the cellulose decomposer Thermobifida halotolerans type strain.</title>
        <authorList>
            <person name="Nagy I."/>
            <person name="Horvath B."/>
            <person name="Kukolya J."/>
            <person name="Nagy I."/>
            <person name="Orsini M."/>
        </authorList>
    </citation>
    <scope>NUCLEOTIDE SEQUENCE</scope>
    <source>
        <strain evidence="10">DSM 44931</strain>
    </source>
</reference>
<keyword evidence="11" id="KW-1185">Reference proteome</keyword>
<dbReference type="InterPro" id="IPR013785">
    <property type="entry name" value="Aldolase_TIM"/>
</dbReference>
<dbReference type="Pfam" id="PF13450">
    <property type="entry name" value="NAD_binding_8"/>
    <property type="match status" value="1"/>
</dbReference>
<evidence type="ECO:0000256" key="1">
    <source>
        <dbReference type="ARBA" id="ARBA00001917"/>
    </source>
</evidence>
<evidence type="ECO:0000256" key="5">
    <source>
        <dbReference type="ARBA" id="ARBA00022643"/>
    </source>
</evidence>
<dbReference type="GO" id="GO:0051536">
    <property type="term" value="F:iron-sulfur cluster binding"/>
    <property type="evidence" value="ECO:0007669"/>
    <property type="project" value="UniProtKB-KW"/>
</dbReference>
<evidence type="ECO:0000256" key="8">
    <source>
        <dbReference type="ARBA" id="ARBA00023004"/>
    </source>
</evidence>
<evidence type="ECO:0000256" key="2">
    <source>
        <dbReference type="ARBA" id="ARBA00001966"/>
    </source>
</evidence>
<comment type="cofactor">
    <cofactor evidence="2">
        <name>[4Fe-4S] cluster</name>
        <dbReference type="ChEBI" id="CHEBI:49883"/>
    </cofactor>
</comment>
<organism evidence="10 11">
    <name type="scientific">Thermobifida halotolerans</name>
    <dbReference type="NCBI Taxonomy" id="483545"/>
    <lineage>
        <taxon>Bacteria</taxon>
        <taxon>Bacillati</taxon>
        <taxon>Actinomycetota</taxon>
        <taxon>Actinomycetes</taxon>
        <taxon>Streptosporangiales</taxon>
        <taxon>Nocardiopsidaceae</taxon>
        <taxon>Thermobifida</taxon>
    </lineage>
</organism>
<dbReference type="GO" id="GO:0010181">
    <property type="term" value="F:FMN binding"/>
    <property type="evidence" value="ECO:0007669"/>
    <property type="project" value="InterPro"/>
</dbReference>
<dbReference type="PRINTS" id="PR00419">
    <property type="entry name" value="ADXRDTASE"/>
</dbReference>
<keyword evidence="8" id="KW-0408">Iron</keyword>
<dbReference type="Gene3D" id="3.40.50.720">
    <property type="entry name" value="NAD(P)-binding Rossmann-like Domain"/>
    <property type="match status" value="1"/>
</dbReference>
<dbReference type="InterPro" id="IPR036188">
    <property type="entry name" value="FAD/NAD-bd_sf"/>
</dbReference>
<gene>
    <name evidence="10" type="ORF">NI17_008960</name>
</gene>